<proteinExistence type="predicted"/>
<feature type="compositionally biased region" description="Polar residues" evidence="1">
    <location>
        <begin position="17"/>
        <end position="30"/>
    </location>
</feature>
<reference evidence="2" key="1">
    <citation type="submission" date="2021-05" db="EMBL/GenBank/DDBJ databases">
        <authorList>
            <person name="Alioto T."/>
            <person name="Alioto T."/>
            <person name="Gomez Garrido J."/>
        </authorList>
    </citation>
    <scope>NUCLEOTIDE SEQUENCE</scope>
</reference>
<feature type="region of interest" description="Disordered" evidence="1">
    <location>
        <begin position="17"/>
        <end position="68"/>
    </location>
</feature>
<name>A0A8D8IKC7_CULPI</name>
<dbReference type="EMBL" id="HBUE01249165">
    <property type="protein sequence ID" value="CAG6553467.1"/>
    <property type="molecule type" value="Transcribed_RNA"/>
</dbReference>
<evidence type="ECO:0000313" key="2">
    <source>
        <dbReference type="EMBL" id="CAG6553467.1"/>
    </source>
</evidence>
<protein>
    <submittedName>
        <fullName evidence="2">(northern house mosquito) hypothetical protein</fullName>
    </submittedName>
</protein>
<dbReference type="EMBL" id="HBUE01144328">
    <property type="protein sequence ID" value="CAG6502231.1"/>
    <property type="molecule type" value="Transcribed_RNA"/>
</dbReference>
<accession>A0A8D8IKC7</accession>
<evidence type="ECO:0000256" key="1">
    <source>
        <dbReference type="SAM" id="MobiDB-lite"/>
    </source>
</evidence>
<feature type="compositionally biased region" description="Basic and acidic residues" evidence="1">
    <location>
        <begin position="58"/>
        <end position="68"/>
    </location>
</feature>
<dbReference type="AlphaFoldDB" id="A0A8D8IKC7"/>
<sequence>MPPKAYTKLAPFAPFQQVNPNSASVTSKPRLQSHRANRDYVKSRTTSAIFPGRGKKTVHPEIDGGEKSQIRMYDPTPLLHACVPGTSPLMTTSWVISSGSGP</sequence>
<organism evidence="2">
    <name type="scientific">Culex pipiens</name>
    <name type="common">House mosquito</name>
    <dbReference type="NCBI Taxonomy" id="7175"/>
    <lineage>
        <taxon>Eukaryota</taxon>
        <taxon>Metazoa</taxon>
        <taxon>Ecdysozoa</taxon>
        <taxon>Arthropoda</taxon>
        <taxon>Hexapoda</taxon>
        <taxon>Insecta</taxon>
        <taxon>Pterygota</taxon>
        <taxon>Neoptera</taxon>
        <taxon>Endopterygota</taxon>
        <taxon>Diptera</taxon>
        <taxon>Nematocera</taxon>
        <taxon>Culicoidea</taxon>
        <taxon>Culicidae</taxon>
        <taxon>Culicinae</taxon>
        <taxon>Culicini</taxon>
        <taxon>Culex</taxon>
        <taxon>Culex</taxon>
    </lineage>
</organism>